<comment type="similarity">
    <text evidence="1">Belongs to the short-chain dehydrogenases/reductases (SDR) family.</text>
</comment>
<gene>
    <name evidence="3" type="ORF">UFOPK2754_00505</name>
    <name evidence="4" type="ORF">UFOPK3139_01991</name>
    <name evidence="5" type="ORF">UFOPK3543_00096</name>
    <name evidence="6" type="ORF">UFOPK3967_01858</name>
</gene>
<dbReference type="EMBL" id="CAFBOS010000120">
    <property type="protein sequence ID" value="CAB5004462.1"/>
    <property type="molecule type" value="Genomic_DNA"/>
</dbReference>
<dbReference type="PROSITE" id="PS00061">
    <property type="entry name" value="ADH_SHORT"/>
    <property type="match status" value="1"/>
</dbReference>
<dbReference type="SUPFAM" id="SSF51735">
    <property type="entry name" value="NAD(P)-binding Rossmann-fold domains"/>
    <property type="match status" value="1"/>
</dbReference>
<evidence type="ECO:0000256" key="1">
    <source>
        <dbReference type="ARBA" id="ARBA00006484"/>
    </source>
</evidence>
<dbReference type="FunFam" id="3.40.50.720:FF:000084">
    <property type="entry name" value="Short-chain dehydrogenase reductase"/>
    <property type="match status" value="1"/>
</dbReference>
<sequence>MSITIDHAGQVALVTGAGAGIGREIARWLARAGAAVAVNDIRAANADAVVAEIEAEGGRAVAVVADCRDDAQVELMVATVLDRLGGLDIAVNNIGMLPKGRGTMPFVEMDGAYWRDIVEQNFVLAALCARAEARALLAQGRGGVILFVTSGETTRPSPFNSSYASSKAALNHLTTSLAVELGPDGIRVLAIAPGTTLTESVRAAFTEEHVAQIVGSTALRRMVEHDELARLTVFLTSDLARCITGQFILADAGAFLSRTRPRNLRHDETELTKGDPRA</sequence>
<evidence type="ECO:0000313" key="6">
    <source>
        <dbReference type="EMBL" id="CAB5004462.1"/>
    </source>
</evidence>
<proteinExistence type="inferred from homology"/>
<name>A0A6J7PPF1_9ZZZZ</name>
<dbReference type="PRINTS" id="PR00081">
    <property type="entry name" value="GDHRDH"/>
</dbReference>
<evidence type="ECO:0000256" key="2">
    <source>
        <dbReference type="ARBA" id="ARBA00023002"/>
    </source>
</evidence>
<dbReference type="InterPro" id="IPR002347">
    <property type="entry name" value="SDR_fam"/>
</dbReference>
<dbReference type="Pfam" id="PF13561">
    <property type="entry name" value="adh_short_C2"/>
    <property type="match status" value="1"/>
</dbReference>
<keyword evidence="2" id="KW-0560">Oxidoreductase</keyword>
<dbReference type="EMBL" id="CAEZYR010000011">
    <property type="protein sequence ID" value="CAB4731407.1"/>
    <property type="molecule type" value="Genomic_DNA"/>
</dbReference>
<dbReference type="EMBL" id="CAFBMH010000002">
    <property type="protein sequence ID" value="CAB4889121.1"/>
    <property type="molecule type" value="Genomic_DNA"/>
</dbReference>
<dbReference type="InterPro" id="IPR036291">
    <property type="entry name" value="NAD(P)-bd_dom_sf"/>
</dbReference>
<evidence type="ECO:0000313" key="5">
    <source>
        <dbReference type="EMBL" id="CAB4889121.1"/>
    </source>
</evidence>
<dbReference type="InterPro" id="IPR020904">
    <property type="entry name" value="Sc_DH/Rdtase_CS"/>
</dbReference>
<evidence type="ECO:0000313" key="3">
    <source>
        <dbReference type="EMBL" id="CAB4731407.1"/>
    </source>
</evidence>
<dbReference type="PRINTS" id="PR00080">
    <property type="entry name" value="SDRFAMILY"/>
</dbReference>
<dbReference type="AlphaFoldDB" id="A0A6J7PPF1"/>
<dbReference type="CDD" id="cd05233">
    <property type="entry name" value="SDR_c"/>
    <property type="match status" value="1"/>
</dbReference>
<evidence type="ECO:0000313" key="4">
    <source>
        <dbReference type="EMBL" id="CAB4834140.1"/>
    </source>
</evidence>
<protein>
    <submittedName>
        <fullName evidence="6">Unannotated protein</fullName>
    </submittedName>
</protein>
<reference evidence="6" key="1">
    <citation type="submission" date="2020-05" db="EMBL/GenBank/DDBJ databases">
        <authorList>
            <person name="Chiriac C."/>
            <person name="Salcher M."/>
            <person name="Ghai R."/>
            <person name="Kavagutti S V."/>
        </authorList>
    </citation>
    <scope>NUCLEOTIDE SEQUENCE</scope>
</reference>
<dbReference type="EMBL" id="CAFABA010000089">
    <property type="protein sequence ID" value="CAB4834140.1"/>
    <property type="molecule type" value="Genomic_DNA"/>
</dbReference>
<dbReference type="GO" id="GO:0016491">
    <property type="term" value="F:oxidoreductase activity"/>
    <property type="evidence" value="ECO:0007669"/>
    <property type="project" value="UniProtKB-KW"/>
</dbReference>
<organism evidence="6">
    <name type="scientific">freshwater metagenome</name>
    <dbReference type="NCBI Taxonomy" id="449393"/>
    <lineage>
        <taxon>unclassified sequences</taxon>
        <taxon>metagenomes</taxon>
        <taxon>ecological metagenomes</taxon>
    </lineage>
</organism>
<accession>A0A6J7PPF1</accession>
<dbReference type="Gene3D" id="3.40.50.720">
    <property type="entry name" value="NAD(P)-binding Rossmann-like Domain"/>
    <property type="match status" value="1"/>
</dbReference>
<dbReference type="PANTHER" id="PTHR43669">
    <property type="entry name" value="5-KETO-D-GLUCONATE 5-REDUCTASE"/>
    <property type="match status" value="1"/>
</dbReference>
<dbReference type="PANTHER" id="PTHR43669:SF14">
    <property type="entry name" value="OXIDOREDUCTASE"/>
    <property type="match status" value="1"/>
</dbReference>